<name>A0ABM8SF38_9BURK</name>
<dbReference type="Proteomes" id="UP000674425">
    <property type="component" value="Unassembled WGS sequence"/>
</dbReference>
<comment type="caution">
    <text evidence="2">The sequence shown here is derived from an EMBL/GenBank/DDBJ whole genome shotgun (WGS) entry which is preliminary data.</text>
</comment>
<feature type="compositionally biased region" description="Basic and acidic residues" evidence="1">
    <location>
        <begin position="40"/>
        <end position="57"/>
    </location>
</feature>
<evidence type="ECO:0000256" key="1">
    <source>
        <dbReference type="SAM" id="MobiDB-lite"/>
    </source>
</evidence>
<feature type="compositionally biased region" description="Basic and acidic residues" evidence="1">
    <location>
        <begin position="1"/>
        <end position="10"/>
    </location>
</feature>
<dbReference type="EMBL" id="CAJNAU010000058">
    <property type="protein sequence ID" value="CAE6805316.1"/>
    <property type="molecule type" value="Genomic_DNA"/>
</dbReference>
<evidence type="ECO:0008006" key="4">
    <source>
        <dbReference type="Google" id="ProtNLM"/>
    </source>
</evidence>
<evidence type="ECO:0000313" key="2">
    <source>
        <dbReference type="EMBL" id="CAE6805316.1"/>
    </source>
</evidence>
<organism evidence="2 3">
    <name type="scientific">Paraburkholderia aspalathi</name>
    <dbReference type="NCBI Taxonomy" id="1324617"/>
    <lineage>
        <taxon>Bacteria</taxon>
        <taxon>Pseudomonadati</taxon>
        <taxon>Pseudomonadota</taxon>
        <taxon>Betaproteobacteria</taxon>
        <taxon>Burkholderiales</taxon>
        <taxon>Burkholderiaceae</taxon>
        <taxon>Paraburkholderia</taxon>
    </lineage>
</organism>
<sequence>MLRHLAREDAGLAPSMGSTTLKKAGIQRRIPTGCSVKAAEAQRSRSHEQPDDTESWRGKPAVVTWRPTLLHP</sequence>
<proteinExistence type="predicted"/>
<keyword evidence="3" id="KW-1185">Reference proteome</keyword>
<protein>
    <recommendedName>
        <fullName evidence="4">Transposase</fullName>
    </recommendedName>
</protein>
<gene>
    <name evidence="2" type="ORF">R69658_05154</name>
</gene>
<reference evidence="2 3" key="1">
    <citation type="submission" date="2021-02" db="EMBL/GenBank/DDBJ databases">
        <authorList>
            <person name="Vanwijnsberghe S."/>
        </authorList>
    </citation>
    <scope>NUCLEOTIDE SEQUENCE [LARGE SCALE GENOMIC DNA]</scope>
    <source>
        <strain evidence="2 3">R-69658</strain>
    </source>
</reference>
<feature type="region of interest" description="Disordered" evidence="1">
    <location>
        <begin position="1"/>
        <end position="72"/>
    </location>
</feature>
<accession>A0ABM8SF38</accession>
<evidence type="ECO:0000313" key="3">
    <source>
        <dbReference type="Proteomes" id="UP000674425"/>
    </source>
</evidence>